<dbReference type="Gene3D" id="2.60.120.40">
    <property type="match status" value="1"/>
</dbReference>
<feature type="signal peptide" evidence="6">
    <location>
        <begin position="1"/>
        <end position="21"/>
    </location>
</feature>
<dbReference type="PROSITE" id="PS50871">
    <property type="entry name" value="C1Q"/>
    <property type="match status" value="1"/>
</dbReference>
<evidence type="ECO:0000256" key="2">
    <source>
        <dbReference type="ARBA" id="ARBA00022525"/>
    </source>
</evidence>
<dbReference type="SUPFAM" id="SSF49842">
    <property type="entry name" value="TNF-like"/>
    <property type="match status" value="1"/>
</dbReference>
<keyword evidence="2" id="KW-0964">Secreted</keyword>
<dbReference type="InterPro" id="IPR008160">
    <property type="entry name" value="Collagen"/>
</dbReference>
<dbReference type="InterPro" id="IPR050392">
    <property type="entry name" value="Collagen/C1q_domain"/>
</dbReference>
<dbReference type="Pfam" id="PF01391">
    <property type="entry name" value="Collagen"/>
    <property type="match status" value="1"/>
</dbReference>
<feature type="region of interest" description="Disordered" evidence="5">
    <location>
        <begin position="21"/>
        <end position="94"/>
    </location>
</feature>
<dbReference type="PANTHER" id="PTHR15427:SF21">
    <property type="entry name" value="COMPLEMENT C1Q AND TUMOR NECROSIS FACTOR-RELATED PROTEIN 9A"/>
    <property type="match status" value="1"/>
</dbReference>
<dbReference type="PANTHER" id="PTHR15427">
    <property type="entry name" value="EMILIN ELASTIN MICROFIBRIL INTERFACE-LOCATED PROTEIN ELASTIN MICROFIBRIL INTERFACER"/>
    <property type="match status" value="1"/>
</dbReference>
<dbReference type="GO" id="GO:0005576">
    <property type="term" value="C:extracellular region"/>
    <property type="evidence" value="ECO:0007669"/>
    <property type="project" value="UniProtKB-SubCell"/>
</dbReference>
<dbReference type="FunFam" id="2.60.120.40:FF:000001">
    <property type="entry name" value="Complement C1q B chain"/>
    <property type="match status" value="1"/>
</dbReference>
<organism evidence="8 9">
    <name type="scientific">Xenopus laevis</name>
    <name type="common">African clawed frog</name>
    <dbReference type="NCBI Taxonomy" id="8355"/>
    <lineage>
        <taxon>Eukaryota</taxon>
        <taxon>Metazoa</taxon>
        <taxon>Chordata</taxon>
        <taxon>Craniata</taxon>
        <taxon>Vertebrata</taxon>
        <taxon>Euteleostomi</taxon>
        <taxon>Amphibia</taxon>
        <taxon>Batrachia</taxon>
        <taxon>Anura</taxon>
        <taxon>Pipoidea</taxon>
        <taxon>Pipidae</taxon>
        <taxon>Xenopodinae</taxon>
        <taxon>Xenopus</taxon>
        <taxon>Xenopus</taxon>
    </lineage>
</organism>
<evidence type="ECO:0000313" key="9">
    <source>
        <dbReference type="Proteomes" id="UP000694892"/>
    </source>
</evidence>
<name>A0A974DS92_XENLA</name>
<dbReference type="PRINTS" id="PR00007">
    <property type="entry name" value="COMPLEMNTC1Q"/>
</dbReference>
<feature type="chain" id="PRO_5037294367" description="C1q domain-containing protein" evidence="6">
    <location>
        <begin position="22"/>
        <end position="236"/>
    </location>
</feature>
<evidence type="ECO:0000256" key="5">
    <source>
        <dbReference type="SAM" id="MobiDB-lite"/>
    </source>
</evidence>
<dbReference type="GO" id="GO:0005581">
    <property type="term" value="C:collagen trimer"/>
    <property type="evidence" value="ECO:0007669"/>
    <property type="project" value="UniProtKB-KW"/>
</dbReference>
<dbReference type="SMART" id="SM00110">
    <property type="entry name" value="C1Q"/>
    <property type="match status" value="1"/>
</dbReference>
<reference evidence="9" key="1">
    <citation type="journal article" date="2016" name="Nature">
        <title>Genome evolution in the allotetraploid frog Xenopus laevis.</title>
        <authorList>
            <person name="Session A.M."/>
            <person name="Uno Y."/>
            <person name="Kwon T."/>
            <person name="Chapman J.A."/>
            <person name="Toyoda A."/>
            <person name="Takahashi S."/>
            <person name="Fukui A."/>
            <person name="Hikosaka A."/>
            <person name="Suzuki A."/>
            <person name="Kondo M."/>
            <person name="van Heeringen S.J."/>
            <person name="Quigley I."/>
            <person name="Heinz S."/>
            <person name="Ogino H."/>
            <person name="Ochi H."/>
            <person name="Hellsten U."/>
            <person name="Lyons J.B."/>
            <person name="Simakov O."/>
            <person name="Putnam N."/>
            <person name="Stites J."/>
            <person name="Kuroki Y."/>
            <person name="Tanaka T."/>
            <person name="Michiue T."/>
            <person name="Watanabe M."/>
            <person name="Bogdanovic O."/>
            <person name="Lister R."/>
            <person name="Georgiou G."/>
            <person name="Paranjpe S.S."/>
            <person name="van Kruijsbergen I."/>
            <person name="Shu S."/>
            <person name="Carlson J."/>
            <person name="Kinoshita T."/>
            <person name="Ohta Y."/>
            <person name="Mawaribuchi S."/>
            <person name="Jenkins J."/>
            <person name="Grimwood J."/>
            <person name="Schmutz J."/>
            <person name="Mitros T."/>
            <person name="Mozaffari S.V."/>
            <person name="Suzuki Y."/>
            <person name="Haramoto Y."/>
            <person name="Yamamoto T.S."/>
            <person name="Takagi C."/>
            <person name="Heald R."/>
            <person name="Miller K."/>
            <person name="Haudenschild C."/>
            <person name="Kitzman J."/>
            <person name="Nakayama T."/>
            <person name="Izutsu Y."/>
            <person name="Robert J."/>
            <person name="Fortriede J."/>
            <person name="Burns K."/>
            <person name="Lotay V."/>
            <person name="Karimi K."/>
            <person name="Yasuoka Y."/>
            <person name="Dichmann D.S."/>
            <person name="Flajnik M.F."/>
            <person name="Houston D.W."/>
            <person name="Shendure J."/>
            <person name="DuPasquier L."/>
            <person name="Vize P.D."/>
            <person name="Zorn A.M."/>
            <person name="Ito M."/>
            <person name="Marcotte E.M."/>
            <person name="Wallingford J.B."/>
            <person name="Ito Y."/>
            <person name="Asashima M."/>
            <person name="Ueno N."/>
            <person name="Matsuda Y."/>
            <person name="Veenstra G.J."/>
            <person name="Fujiyama A."/>
            <person name="Harland R.M."/>
            <person name="Taira M."/>
            <person name="Rokhsar D.S."/>
        </authorList>
    </citation>
    <scope>NUCLEOTIDE SEQUENCE [LARGE SCALE GENOMIC DNA]</scope>
    <source>
        <strain evidence="9">J</strain>
    </source>
</reference>
<keyword evidence="3 6" id="KW-0732">Signal</keyword>
<evidence type="ECO:0000259" key="7">
    <source>
        <dbReference type="PROSITE" id="PS50871"/>
    </source>
</evidence>
<dbReference type="AlphaFoldDB" id="A0A974DS92"/>
<feature type="compositionally biased region" description="Low complexity" evidence="5">
    <location>
        <begin position="34"/>
        <end position="44"/>
    </location>
</feature>
<feature type="domain" description="C1q" evidence="7">
    <location>
        <begin position="106"/>
        <end position="236"/>
    </location>
</feature>
<feature type="compositionally biased region" description="Low complexity" evidence="5">
    <location>
        <begin position="75"/>
        <end position="89"/>
    </location>
</feature>
<evidence type="ECO:0000313" key="8">
    <source>
        <dbReference type="EMBL" id="OCT96096.1"/>
    </source>
</evidence>
<feature type="compositionally biased region" description="Basic and acidic residues" evidence="5">
    <location>
        <begin position="65"/>
        <end position="74"/>
    </location>
</feature>
<sequence>MQSFTFLNLMFLAIQWQTGHGQETSAKPNSCIAGIPGIPGTPGTNGQHGPPGREGKDGQPGPKGDPGKVGERGHPGLPGKAGPPGIIGLPGPPGFPGVPGSAEINSSNKLFAFHVGLDTKYPPSNIPIQFKKVFYNEQNVYNPENGKVTAPVDGLYFLTYQITVYSKSVHLSLRRNDVVVQHMLHEYGSNTHQASGSSILKLSKGDQVWLQVVGDKNGLYSDSDDDSTFSGFLLHG</sequence>
<gene>
    <name evidence="8" type="ORF">XELAEV_18013778mg</name>
</gene>
<evidence type="ECO:0000256" key="6">
    <source>
        <dbReference type="SAM" id="SignalP"/>
    </source>
</evidence>
<dbReference type="EMBL" id="CM004468">
    <property type="protein sequence ID" value="OCT96096.1"/>
    <property type="molecule type" value="Genomic_DNA"/>
</dbReference>
<dbReference type="OMA" id="DEMWLQV"/>
<protein>
    <recommendedName>
        <fullName evidence="7">C1q domain-containing protein</fullName>
    </recommendedName>
</protein>
<dbReference type="InterPro" id="IPR008983">
    <property type="entry name" value="Tumour_necrosis_fac-like_dom"/>
</dbReference>
<comment type="subcellular location">
    <subcellularLocation>
        <location evidence="1">Secreted</location>
    </subcellularLocation>
</comment>
<proteinExistence type="predicted"/>
<dbReference type="Proteomes" id="UP000694892">
    <property type="component" value="Chromosome 2L"/>
</dbReference>
<keyword evidence="4" id="KW-0176">Collagen</keyword>
<evidence type="ECO:0000256" key="4">
    <source>
        <dbReference type="ARBA" id="ARBA00023119"/>
    </source>
</evidence>
<dbReference type="InterPro" id="IPR001073">
    <property type="entry name" value="C1q_dom"/>
</dbReference>
<dbReference type="Pfam" id="PF00386">
    <property type="entry name" value="C1q"/>
    <property type="match status" value="1"/>
</dbReference>
<evidence type="ECO:0000256" key="3">
    <source>
        <dbReference type="ARBA" id="ARBA00022729"/>
    </source>
</evidence>
<accession>A0A974DS92</accession>
<evidence type="ECO:0000256" key="1">
    <source>
        <dbReference type="ARBA" id="ARBA00004613"/>
    </source>
</evidence>